<dbReference type="Pfam" id="PF03328">
    <property type="entry name" value="HpcH_HpaI"/>
    <property type="match status" value="1"/>
</dbReference>
<dbReference type="SUPFAM" id="SSF57850">
    <property type="entry name" value="RING/U-box"/>
    <property type="match status" value="1"/>
</dbReference>
<dbReference type="InterPro" id="IPR015813">
    <property type="entry name" value="Pyrv/PenolPyrv_kinase-like_dom"/>
</dbReference>
<evidence type="ECO:0000256" key="2">
    <source>
        <dbReference type="ARBA" id="ARBA00022723"/>
    </source>
</evidence>
<comment type="similarity">
    <text evidence="1">Belongs to the HpcH/HpaI aldolase family.</text>
</comment>
<dbReference type="InterPro" id="IPR003613">
    <property type="entry name" value="Ubox_domain"/>
</dbReference>
<dbReference type="GO" id="GO:0016832">
    <property type="term" value="F:aldehyde-lyase activity"/>
    <property type="evidence" value="ECO:0007669"/>
    <property type="project" value="TreeGrafter"/>
</dbReference>
<dbReference type="GO" id="GO:0005737">
    <property type="term" value="C:cytoplasm"/>
    <property type="evidence" value="ECO:0007669"/>
    <property type="project" value="TreeGrafter"/>
</dbReference>
<dbReference type="InterPro" id="IPR013083">
    <property type="entry name" value="Znf_RING/FYVE/PHD"/>
</dbReference>
<accession>A0A0D3L0P6</accession>
<dbReference type="Gene3D" id="3.30.40.10">
    <property type="entry name" value="Zinc/RING finger domain, C3HC4 (zinc finger)"/>
    <property type="match status" value="1"/>
</dbReference>
<keyword evidence="3" id="KW-0456">Lyase</keyword>
<dbReference type="GO" id="GO:0004842">
    <property type="term" value="F:ubiquitin-protein transferase activity"/>
    <property type="evidence" value="ECO:0007669"/>
    <property type="project" value="InterPro"/>
</dbReference>
<dbReference type="HOGENOM" id="CLU_059964_3_2_1"/>
<evidence type="ECO:0000256" key="1">
    <source>
        <dbReference type="ARBA" id="ARBA00005568"/>
    </source>
</evidence>
<dbReference type="InterPro" id="IPR050251">
    <property type="entry name" value="HpcH-HpaI_aldolase"/>
</dbReference>
<dbReference type="GeneID" id="17286851"/>
<keyword evidence="2" id="KW-0479">Metal-binding</keyword>
<reference evidence="5" key="2">
    <citation type="submission" date="2024-10" db="UniProtKB">
        <authorList>
            <consortium name="EnsemblProtists"/>
        </authorList>
    </citation>
    <scope>IDENTIFICATION</scope>
</reference>
<protein>
    <recommendedName>
        <fullName evidence="4">U-box domain-containing protein</fullName>
    </recommendedName>
</protein>
<feature type="domain" description="U-box" evidence="4">
    <location>
        <begin position="1"/>
        <end position="59"/>
    </location>
</feature>
<sequence>MSDPVMAADGHAYERTAIERWLATKSTSPMTGGELEHMDGPLPAPHAAPDASRKQVVRRFMGVAPSGARAKIAAWIVGGSPLYTEVIARQGFDAVVVDQQHGTGEVVPLLQAIDAARDAAGNAPLAVVRIEELSDGAIAKALDAGAAALICPMINSVEECEAFVRATKFPPAGHRSYGPHRAALGWEGSRGDWTRASNTCVQSALEDLDAILSVDGLSGIFVGPNDLGLALGHDPTDSPEGEVLEAAAIFCADPATARRMADEGFDLVVAGIDLGWAASGAASALAGVRGAS</sequence>
<dbReference type="SMART" id="SM00504">
    <property type="entry name" value="Ubox"/>
    <property type="match status" value="1"/>
</dbReference>
<evidence type="ECO:0000259" key="4">
    <source>
        <dbReference type="PROSITE" id="PS51698"/>
    </source>
</evidence>
<proteinExistence type="inferred from homology"/>
<dbReference type="KEGG" id="ehx:EMIHUDRAFT_94838"/>
<dbReference type="Pfam" id="PF04564">
    <property type="entry name" value="U-box"/>
    <property type="match status" value="1"/>
</dbReference>
<dbReference type="PANTHER" id="PTHR30502:SF0">
    <property type="entry name" value="PHOSPHOENOLPYRUVATE CARBOXYLASE FAMILY PROTEIN"/>
    <property type="match status" value="1"/>
</dbReference>
<dbReference type="PaxDb" id="2903-EOD41581"/>
<reference evidence="6" key="1">
    <citation type="journal article" date="2013" name="Nature">
        <title>Pan genome of the phytoplankton Emiliania underpins its global distribution.</title>
        <authorList>
            <person name="Read B.A."/>
            <person name="Kegel J."/>
            <person name="Klute M.J."/>
            <person name="Kuo A."/>
            <person name="Lefebvre S.C."/>
            <person name="Maumus F."/>
            <person name="Mayer C."/>
            <person name="Miller J."/>
            <person name="Monier A."/>
            <person name="Salamov A."/>
            <person name="Young J."/>
            <person name="Aguilar M."/>
            <person name="Claverie J.M."/>
            <person name="Frickenhaus S."/>
            <person name="Gonzalez K."/>
            <person name="Herman E.K."/>
            <person name="Lin Y.C."/>
            <person name="Napier J."/>
            <person name="Ogata H."/>
            <person name="Sarno A.F."/>
            <person name="Shmutz J."/>
            <person name="Schroeder D."/>
            <person name="de Vargas C."/>
            <person name="Verret F."/>
            <person name="von Dassow P."/>
            <person name="Valentin K."/>
            <person name="Van de Peer Y."/>
            <person name="Wheeler G."/>
            <person name="Dacks J.B."/>
            <person name="Delwiche C.F."/>
            <person name="Dyhrman S.T."/>
            <person name="Glockner G."/>
            <person name="John U."/>
            <person name="Richards T."/>
            <person name="Worden A.Z."/>
            <person name="Zhang X."/>
            <person name="Grigoriev I.V."/>
            <person name="Allen A.E."/>
            <person name="Bidle K."/>
            <person name="Borodovsky M."/>
            <person name="Bowler C."/>
            <person name="Brownlee C."/>
            <person name="Cock J.M."/>
            <person name="Elias M."/>
            <person name="Gladyshev V.N."/>
            <person name="Groth M."/>
            <person name="Guda C."/>
            <person name="Hadaegh A."/>
            <person name="Iglesias-Rodriguez M.D."/>
            <person name="Jenkins J."/>
            <person name="Jones B.M."/>
            <person name="Lawson T."/>
            <person name="Leese F."/>
            <person name="Lindquist E."/>
            <person name="Lobanov A."/>
            <person name="Lomsadze A."/>
            <person name="Malik S.B."/>
            <person name="Marsh M.E."/>
            <person name="Mackinder L."/>
            <person name="Mock T."/>
            <person name="Mueller-Roeber B."/>
            <person name="Pagarete A."/>
            <person name="Parker M."/>
            <person name="Probert I."/>
            <person name="Quesneville H."/>
            <person name="Raines C."/>
            <person name="Rensing S.A."/>
            <person name="Riano-Pachon D.M."/>
            <person name="Richier S."/>
            <person name="Rokitta S."/>
            <person name="Shiraiwa Y."/>
            <person name="Soanes D.M."/>
            <person name="van der Giezen M."/>
            <person name="Wahlund T.M."/>
            <person name="Williams B."/>
            <person name="Wilson W."/>
            <person name="Wolfe G."/>
            <person name="Wurch L.L."/>
        </authorList>
    </citation>
    <scope>NUCLEOTIDE SEQUENCE</scope>
</reference>
<dbReference type="SUPFAM" id="SSF51621">
    <property type="entry name" value="Phosphoenolpyruvate/pyruvate domain"/>
    <property type="match status" value="1"/>
</dbReference>
<dbReference type="Proteomes" id="UP000013827">
    <property type="component" value="Unassembled WGS sequence"/>
</dbReference>
<name>A0A0D3L0P6_EMIH1</name>
<dbReference type="CDD" id="cd16655">
    <property type="entry name" value="RING-Ubox_WDSUB1-like"/>
    <property type="match status" value="1"/>
</dbReference>
<dbReference type="InterPro" id="IPR005000">
    <property type="entry name" value="Aldolase/citrate-lyase_domain"/>
</dbReference>
<dbReference type="PANTHER" id="PTHR30502">
    <property type="entry name" value="2-KETO-3-DEOXY-L-RHAMNONATE ALDOLASE"/>
    <property type="match status" value="1"/>
</dbReference>
<dbReference type="EnsemblProtists" id="EOD41581">
    <property type="protein sequence ID" value="EOD41581"/>
    <property type="gene ID" value="EMIHUDRAFT_94838"/>
</dbReference>
<dbReference type="STRING" id="2903.R1G0M8"/>
<evidence type="ECO:0000313" key="6">
    <source>
        <dbReference type="Proteomes" id="UP000013827"/>
    </source>
</evidence>
<dbReference type="RefSeq" id="XP_005794010.1">
    <property type="nucleotide sequence ID" value="XM_005793953.1"/>
</dbReference>
<dbReference type="PROSITE" id="PS51698">
    <property type="entry name" value="U_BOX"/>
    <property type="match status" value="1"/>
</dbReference>
<evidence type="ECO:0000313" key="5">
    <source>
        <dbReference type="EnsemblProtists" id="EOD41581"/>
    </source>
</evidence>
<dbReference type="InterPro" id="IPR040442">
    <property type="entry name" value="Pyrv_kinase-like_dom_sf"/>
</dbReference>
<dbReference type="AlphaFoldDB" id="A0A0D3L0P6"/>
<evidence type="ECO:0000256" key="3">
    <source>
        <dbReference type="ARBA" id="ARBA00023239"/>
    </source>
</evidence>
<dbReference type="GO" id="GO:0016567">
    <property type="term" value="P:protein ubiquitination"/>
    <property type="evidence" value="ECO:0007669"/>
    <property type="project" value="InterPro"/>
</dbReference>
<organism evidence="5 6">
    <name type="scientific">Emiliania huxleyi (strain CCMP1516)</name>
    <dbReference type="NCBI Taxonomy" id="280463"/>
    <lineage>
        <taxon>Eukaryota</taxon>
        <taxon>Haptista</taxon>
        <taxon>Haptophyta</taxon>
        <taxon>Prymnesiophyceae</taxon>
        <taxon>Isochrysidales</taxon>
        <taxon>Noelaerhabdaceae</taxon>
        <taxon>Emiliania</taxon>
    </lineage>
</organism>
<dbReference type="Gene3D" id="3.20.20.60">
    <property type="entry name" value="Phosphoenolpyruvate-binding domains"/>
    <property type="match status" value="1"/>
</dbReference>
<dbReference type="GO" id="GO:0046872">
    <property type="term" value="F:metal ion binding"/>
    <property type="evidence" value="ECO:0007669"/>
    <property type="project" value="UniProtKB-KW"/>
</dbReference>
<keyword evidence="6" id="KW-1185">Reference proteome</keyword>